<dbReference type="InterPro" id="IPR041267">
    <property type="entry name" value="NLRP_HD2"/>
</dbReference>
<comment type="similarity">
    <text evidence="2">Belongs to the NLRP family.</text>
</comment>
<evidence type="ECO:0000256" key="10">
    <source>
        <dbReference type="ARBA" id="ARBA00023233"/>
    </source>
</evidence>
<keyword evidence="6" id="KW-0547">Nucleotide-binding</keyword>
<comment type="subcellular location">
    <subcellularLocation>
        <location evidence="1">Inflammasome</location>
    </subcellularLocation>
</comment>
<accession>A0ABM0IRB3</accession>
<feature type="domain" description="NACHT" evidence="12">
    <location>
        <begin position="136"/>
        <end position="268"/>
    </location>
</feature>
<keyword evidence="13" id="KW-1185">Reference proteome</keyword>
<evidence type="ECO:0000256" key="2">
    <source>
        <dbReference type="ARBA" id="ARBA00008665"/>
    </source>
</evidence>
<keyword evidence="8" id="KW-0832">Ubl conjugation</keyword>
<dbReference type="InterPro" id="IPR007111">
    <property type="entry name" value="NACHT_NTPase"/>
</dbReference>
<dbReference type="InterPro" id="IPR032675">
    <property type="entry name" value="LRR_dom_sf"/>
</dbReference>
<keyword evidence="10" id="KW-1271">Inflammasome</keyword>
<evidence type="ECO:0000313" key="13">
    <source>
        <dbReference type="Proteomes" id="UP000694863"/>
    </source>
</evidence>
<evidence type="ECO:0000256" key="8">
    <source>
        <dbReference type="ARBA" id="ARBA00022843"/>
    </source>
</evidence>
<evidence type="ECO:0000256" key="11">
    <source>
        <dbReference type="SAM" id="MobiDB-lite"/>
    </source>
</evidence>
<keyword evidence="9" id="KW-0395">Inflammatory response</keyword>
<keyword evidence="5" id="KW-0677">Repeat</keyword>
<dbReference type="Pfam" id="PF13516">
    <property type="entry name" value="LRR_6"/>
    <property type="match status" value="12"/>
</dbReference>
<evidence type="ECO:0000256" key="6">
    <source>
        <dbReference type="ARBA" id="ARBA00022741"/>
    </source>
</evidence>
<dbReference type="Pfam" id="PF17779">
    <property type="entry name" value="WHD_NOD2"/>
    <property type="match status" value="1"/>
</dbReference>
<dbReference type="InterPro" id="IPR041075">
    <property type="entry name" value="NOD1/2_WH"/>
</dbReference>
<dbReference type="InterPro" id="IPR001611">
    <property type="entry name" value="Leu-rich_rpt"/>
</dbReference>
<dbReference type="Pfam" id="PF17776">
    <property type="entry name" value="NLRC4_HD2"/>
    <property type="match status" value="1"/>
</dbReference>
<gene>
    <name evidence="14" type="primary">NLRC3</name>
</gene>
<dbReference type="PROSITE" id="PS50837">
    <property type="entry name" value="NACHT"/>
    <property type="match status" value="1"/>
</dbReference>
<dbReference type="Proteomes" id="UP000694863">
    <property type="component" value="Unplaced"/>
</dbReference>
<evidence type="ECO:0000256" key="5">
    <source>
        <dbReference type="ARBA" id="ARBA00022737"/>
    </source>
</evidence>
<dbReference type="GeneID" id="101641306"/>
<evidence type="ECO:0000259" key="12">
    <source>
        <dbReference type="PROSITE" id="PS50837"/>
    </source>
</evidence>
<dbReference type="InterPro" id="IPR050637">
    <property type="entry name" value="NLRP_innate_immun_reg"/>
</dbReference>
<protein>
    <submittedName>
        <fullName evidence="14">NLR family CARD domain-containing protein 3</fullName>
    </submittedName>
</protein>
<keyword evidence="4" id="KW-0433">Leucine-rich repeat</keyword>
<feature type="region of interest" description="Disordered" evidence="11">
    <location>
        <begin position="1"/>
        <end position="23"/>
    </location>
</feature>
<name>A0ABM0IRB3_ECHTE</name>
<proteinExistence type="inferred from homology"/>
<dbReference type="InterPro" id="IPR027417">
    <property type="entry name" value="P-loop_NTPase"/>
</dbReference>
<evidence type="ECO:0000256" key="1">
    <source>
        <dbReference type="ARBA" id="ARBA00004110"/>
    </source>
</evidence>
<dbReference type="PANTHER" id="PTHR45690">
    <property type="entry name" value="NACHT, LRR AND PYD DOMAINS-CONTAINING PROTEIN 12"/>
    <property type="match status" value="1"/>
</dbReference>
<reference evidence="14" key="1">
    <citation type="submission" date="2025-08" db="UniProtKB">
        <authorList>
            <consortium name="RefSeq"/>
        </authorList>
    </citation>
    <scope>IDENTIFICATION</scope>
</reference>
<keyword evidence="3" id="KW-0963">Cytoplasm</keyword>
<dbReference type="RefSeq" id="XP_004705888.1">
    <property type="nucleotide sequence ID" value="XM_004705831.2"/>
</dbReference>
<evidence type="ECO:0000256" key="4">
    <source>
        <dbReference type="ARBA" id="ARBA00022614"/>
    </source>
</evidence>
<dbReference type="PANTHER" id="PTHR45690:SF19">
    <property type="entry name" value="NACHT, LRR AND PYD DOMAINS-CONTAINING PROTEIN 3"/>
    <property type="match status" value="1"/>
</dbReference>
<sequence length="1062" mass="113509">MRKQRVQVDGKAGPGHGGGSPTEQVKAFMDLLAGKGTPALQTWDRPTDPPLESLSSDARLRQHQEALLSRRGAEAGLGEPPTRLTSLLLVDGLTDLQLREHDFTQVEATRGAGRTARTITLDGLFLSLSRVSVPPRVSITVGVAGVGKSTLVRHFVHLWARGQLAKDFSLVLPLTFRELNIHEKLSAYRLVCSAFPHLGDPGLAVAAPARTLLILDGLDESKTPLDFSNSAACTDPRKEVPVDSLITNIIRGNLFPEVSVWVTSRPNSAGQIPGGLVDRMTEIRGFNQEEIKACLGQMFPEDQGLAGWVLAQVQAQRALYLMCTVPAFCRLTGSALGHLYRHRRGAPDTKLSPPRTLSELYAWYFRMGLGGEGQDKGKVSPRIEQVAQGDRRMVGTLGRLAFHGLVRKKYVFYEQDLKAFGVDLGLLQGALGGGFLRQEETPGSLATYCFCHLSLQEFVAAAYYYGASKRAIFDLFTESGLSWPRLGFLTHFRNAAQRAVQAEDGRLDVFLRFLSGLLSPRVNALLAGPLLVAGEHQGYRVQVASLLQGCLAPEAAVSARAINILRCLHELQHTELARGVEEAVERGDLAGLTSPAHRAALAYLLQVSDTCAQEANLSLCLSQAVLQSLLPQLLYCQSLRMDGNQFQDPVMELLGSVLSGKDCRIQKISLAENQISNKGAKALARSLLVNRSLTALDLRGNSIGPQGAKALADALKINRTMTSLSLQSNAIKDDGARAMAEALTVNRNLCVLHLQKNTIGHMGAQRLADALKQNQSLKELMLSSNTIGDGGAKALAEALKVNQGLESLDLQSSSISDTGVAALMGALCTNQTLLSLNLRENSISPDGAPALAHALCTNCTLRNLDLAANLLHDQGAQAIAGAVRENCTLTSLHLQWNFLQAGAAQALGQALQLNRSLASLDLQENAIGDEGASAVASALKVNTALTALYLQVTSIGALGAQALGEALAVNRTLEILDLRGNAIGVAGAKALAKALKVNTSLRSLNLQENSLGMDGAICVATGLSGNHRLQHINLQGNHIGESGARMISDVIRTKAPTCAVEM</sequence>
<dbReference type="Gene3D" id="3.80.10.10">
    <property type="entry name" value="Ribonuclease Inhibitor"/>
    <property type="match status" value="4"/>
</dbReference>
<dbReference type="Gene3D" id="3.40.50.300">
    <property type="entry name" value="P-loop containing nucleotide triphosphate hydrolases"/>
    <property type="match status" value="1"/>
</dbReference>
<dbReference type="SUPFAM" id="SSF52047">
    <property type="entry name" value="RNI-like"/>
    <property type="match status" value="2"/>
</dbReference>
<evidence type="ECO:0000256" key="9">
    <source>
        <dbReference type="ARBA" id="ARBA00023198"/>
    </source>
</evidence>
<dbReference type="Pfam" id="PF05729">
    <property type="entry name" value="NACHT"/>
    <property type="match status" value="1"/>
</dbReference>
<evidence type="ECO:0000313" key="14">
    <source>
        <dbReference type="RefSeq" id="XP_004705888.1"/>
    </source>
</evidence>
<organism evidence="13 14">
    <name type="scientific">Echinops telfairi</name>
    <name type="common">Lesser hedgehog tenrec</name>
    <dbReference type="NCBI Taxonomy" id="9371"/>
    <lineage>
        <taxon>Eukaryota</taxon>
        <taxon>Metazoa</taxon>
        <taxon>Chordata</taxon>
        <taxon>Craniata</taxon>
        <taxon>Vertebrata</taxon>
        <taxon>Euteleostomi</taxon>
        <taxon>Mammalia</taxon>
        <taxon>Eutheria</taxon>
        <taxon>Afrotheria</taxon>
        <taxon>Tenrecidae</taxon>
        <taxon>Tenrecinae</taxon>
        <taxon>Echinops</taxon>
    </lineage>
</organism>
<evidence type="ECO:0000256" key="7">
    <source>
        <dbReference type="ARBA" id="ARBA00022840"/>
    </source>
</evidence>
<dbReference type="SMART" id="SM00368">
    <property type="entry name" value="LRR_RI"/>
    <property type="match status" value="14"/>
</dbReference>
<keyword evidence="7" id="KW-0067">ATP-binding</keyword>
<evidence type="ECO:0000256" key="3">
    <source>
        <dbReference type="ARBA" id="ARBA00022490"/>
    </source>
</evidence>